<gene>
    <name evidence="2" type="ORF">MNBD_GAMMA11-252</name>
</gene>
<dbReference type="Pfam" id="PF19878">
    <property type="entry name" value="DUF6351"/>
    <property type="match status" value="1"/>
</dbReference>
<feature type="domain" description="DUF6351" evidence="1">
    <location>
        <begin position="79"/>
        <end position="733"/>
    </location>
</feature>
<organism evidence="2">
    <name type="scientific">hydrothermal vent metagenome</name>
    <dbReference type="NCBI Taxonomy" id="652676"/>
    <lineage>
        <taxon>unclassified sequences</taxon>
        <taxon>metagenomes</taxon>
        <taxon>ecological metagenomes</taxon>
    </lineage>
</organism>
<accession>A0A3B0WRT8</accession>
<name>A0A3B0WRT8_9ZZZZ</name>
<dbReference type="AlphaFoldDB" id="A0A3B0WRT8"/>
<evidence type="ECO:0000259" key="1">
    <source>
        <dbReference type="Pfam" id="PF19878"/>
    </source>
</evidence>
<sequence>MKNRIILSLFTVLAISAIIFGYKQLTSPPPLSKVIALPHDYNPLAVIRPYSGPHPSRITRPAETFIFPVKPGETGPVKPLFAGPPEYPFLCRTAESGLGQPLVDNQRGEGIEIFKLTSNGAITSEVIGYSKDCSIPTRAFYMYARQNDDFFYPLKEASNDIERITVNGQLTDFIVRVETGTINRHPYIIYALKGPNGTLDKPDPGNNWNKRLLYQFKGGVGIGKRQGKLNVKKLLTRRKQQLKESYAIAHSTSNQTSSHYNIWLAEDTALRVKQQFTALYGKADYTIGLGGSGGAIQQYLLAQNNPGIIDAALTLYSFPDMISQTTHVMDCELLEYFFDVTDASNEKWSNWENRRIIEGMNAKNDLFNKYALVNIFSDILHFKMPGFSMGLTECVNGWRGLTPLVLNPEFPVFPDRVSKEVQSAIQFTYWDNLKSFYGTDDRGYARITWDNIGVQYGLNALKKNEISIKTFLKLNASIGGWKATEDMQEENFWFYTDHFLPVGFSIWSHQNTTSLSNTDQNSAMDNPAPRKQGDIEAIRAAWLSGQIFLGKASIPVLDLRHYLDEQLNMHHSSASFSTRSRMIREQGHADNQLIWMTQKPHTPVPEALSILDQWLGNISRFPEKSLIENKPANAVDKCFNANGSLIAEGSTVWNGEWNNKKPGECMALYPSYQTSRMVAGDSIAGDIFKCQLQPVQVAINKGLYKPIDMSAQKSILERIFPEGVCDYSKPDYAKPHNLKY</sequence>
<reference evidence="2" key="1">
    <citation type="submission" date="2018-06" db="EMBL/GenBank/DDBJ databases">
        <authorList>
            <person name="Zhirakovskaya E."/>
        </authorList>
    </citation>
    <scope>NUCLEOTIDE SEQUENCE</scope>
</reference>
<dbReference type="InterPro" id="IPR045556">
    <property type="entry name" value="DUF6351"/>
</dbReference>
<protein>
    <recommendedName>
        <fullName evidence="1">DUF6351 domain-containing protein</fullName>
    </recommendedName>
</protein>
<dbReference type="EMBL" id="UOFG01000016">
    <property type="protein sequence ID" value="VAW58081.1"/>
    <property type="molecule type" value="Genomic_DNA"/>
</dbReference>
<proteinExistence type="predicted"/>
<evidence type="ECO:0000313" key="2">
    <source>
        <dbReference type="EMBL" id="VAW58081.1"/>
    </source>
</evidence>